<protein>
    <submittedName>
        <fullName evidence="1">Uncharacterized protein</fullName>
    </submittedName>
</protein>
<evidence type="ECO:0000313" key="2">
    <source>
        <dbReference type="Proteomes" id="UP001218218"/>
    </source>
</evidence>
<gene>
    <name evidence="1" type="ORF">DFH08DRAFT_656163</name>
</gene>
<sequence>SFLVILCGENGEKVELFVGTYGTALGLSRTFILAHSPRLLELQLQGDGLVEVFLVWAE</sequence>
<keyword evidence="2" id="KW-1185">Reference proteome</keyword>
<dbReference type="EMBL" id="JARIHO010000011">
    <property type="protein sequence ID" value="KAJ7353468.1"/>
    <property type="molecule type" value="Genomic_DNA"/>
</dbReference>
<proteinExistence type="predicted"/>
<feature type="non-terminal residue" evidence="1">
    <location>
        <position position="58"/>
    </location>
</feature>
<comment type="caution">
    <text evidence="1">The sequence shown here is derived from an EMBL/GenBank/DDBJ whole genome shotgun (WGS) entry which is preliminary data.</text>
</comment>
<feature type="non-terminal residue" evidence="1">
    <location>
        <position position="1"/>
    </location>
</feature>
<accession>A0AAD7ABJ4</accession>
<organism evidence="1 2">
    <name type="scientific">Mycena albidolilacea</name>
    <dbReference type="NCBI Taxonomy" id="1033008"/>
    <lineage>
        <taxon>Eukaryota</taxon>
        <taxon>Fungi</taxon>
        <taxon>Dikarya</taxon>
        <taxon>Basidiomycota</taxon>
        <taxon>Agaricomycotina</taxon>
        <taxon>Agaricomycetes</taxon>
        <taxon>Agaricomycetidae</taxon>
        <taxon>Agaricales</taxon>
        <taxon>Marasmiineae</taxon>
        <taxon>Mycenaceae</taxon>
        <taxon>Mycena</taxon>
    </lineage>
</organism>
<reference evidence="1" key="1">
    <citation type="submission" date="2023-03" db="EMBL/GenBank/DDBJ databases">
        <title>Massive genome expansion in bonnet fungi (Mycena s.s.) driven by repeated elements and novel gene families across ecological guilds.</title>
        <authorList>
            <consortium name="Lawrence Berkeley National Laboratory"/>
            <person name="Harder C.B."/>
            <person name="Miyauchi S."/>
            <person name="Viragh M."/>
            <person name="Kuo A."/>
            <person name="Thoen E."/>
            <person name="Andreopoulos B."/>
            <person name="Lu D."/>
            <person name="Skrede I."/>
            <person name="Drula E."/>
            <person name="Henrissat B."/>
            <person name="Morin E."/>
            <person name="Kohler A."/>
            <person name="Barry K."/>
            <person name="LaButti K."/>
            <person name="Morin E."/>
            <person name="Salamov A."/>
            <person name="Lipzen A."/>
            <person name="Mereny Z."/>
            <person name="Hegedus B."/>
            <person name="Baldrian P."/>
            <person name="Stursova M."/>
            <person name="Weitz H."/>
            <person name="Taylor A."/>
            <person name="Grigoriev I.V."/>
            <person name="Nagy L.G."/>
            <person name="Martin F."/>
            <person name="Kauserud H."/>
        </authorList>
    </citation>
    <scope>NUCLEOTIDE SEQUENCE</scope>
    <source>
        <strain evidence="1">CBHHK002</strain>
    </source>
</reference>
<dbReference type="Proteomes" id="UP001218218">
    <property type="component" value="Unassembled WGS sequence"/>
</dbReference>
<evidence type="ECO:0000313" key="1">
    <source>
        <dbReference type="EMBL" id="KAJ7353468.1"/>
    </source>
</evidence>
<dbReference type="AlphaFoldDB" id="A0AAD7ABJ4"/>
<name>A0AAD7ABJ4_9AGAR</name>